<dbReference type="Pfam" id="PF00202">
    <property type="entry name" value="Aminotran_3"/>
    <property type="match status" value="1"/>
</dbReference>
<evidence type="ECO:0000256" key="1">
    <source>
        <dbReference type="ARBA" id="ARBA00001933"/>
    </source>
</evidence>
<evidence type="ECO:0000313" key="6">
    <source>
        <dbReference type="Proteomes" id="UP001596084"/>
    </source>
</evidence>
<evidence type="ECO:0000313" key="5">
    <source>
        <dbReference type="EMBL" id="MFC5523317.1"/>
    </source>
</evidence>
<dbReference type="RefSeq" id="WP_068834048.1">
    <property type="nucleotide sequence ID" value="NZ_JBHSMX010000064.1"/>
</dbReference>
<dbReference type="GO" id="GO:0008483">
    <property type="term" value="F:transaminase activity"/>
    <property type="evidence" value="ECO:0007669"/>
    <property type="project" value="UniProtKB-KW"/>
</dbReference>
<dbReference type="PIRSF" id="PIRSF000521">
    <property type="entry name" value="Transaminase_4ab_Lys_Orn"/>
    <property type="match status" value="1"/>
</dbReference>
<dbReference type="InterPro" id="IPR049704">
    <property type="entry name" value="Aminotrans_3_PPA_site"/>
</dbReference>
<comment type="caution">
    <text evidence="5">The sequence shown here is derived from an EMBL/GenBank/DDBJ whole genome shotgun (WGS) entry which is preliminary data.</text>
</comment>
<sequence>MPSNTSSLIDLDRAHLIHPVAPWRKHEQRGVTVLESGHGAWLKDAAGNELLDAFAGLWCVNVGYGQESVVQAATAQMRKLPYATGYFHFGSEPAIQLAAKLVEIAPPSLKHVYLTLGGSEAIDAAVRLIVHYYNATGRPGKKQFISLERGYHGSSSTGAGLTALPVFHRGFDLPRPEQHYIASPYLYRSPEGSTAQSVIDASVQSLRAKVASLGADNVAAFFCEPIQGSGGVIVPPTGWLKAMRQACTELGILFVVDEVITGFGRTGPMFACQAEGVEPDLMTMAKGLTSGYAPMGALMMSDAVYAGIADGAAPGVPIGHGATYSAHPVSAAIALEVIRIYQEGGMLAHAQKVAPHFAQGLDALTAHPLVGEARHRGLLGALELVSNKTTKAGFDPALGLSDLLFETGYRNGLVFRSFGDNILGFAPALCYTEGEFSQLFRRLEKTLDEVLAVPEVRRALG</sequence>
<dbReference type="NCBIfam" id="NF004625">
    <property type="entry name" value="PRK05965.1"/>
    <property type="match status" value="1"/>
</dbReference>
<dbReference type="PANTHER" id="PTHR43094">
    <property type="entry name" value="AMINOTRANSFERASE"/>
    <property type="match status" value="1"/>
</dbReference>
<dbReference type="InterPro" id="IPR005814">
    <property type="entry name" value="Aminotrans_3"/>
</dbReference>
<evidence type="ECO:0000256" key="4">
    <source>
        <dbReference type="RuleBase" id="RU003560"/>
    </source>
</evidence>
<protein>
    <submittedName>
        <fullName evidence="5">Aspartate aminotransferase family protein</fullName>
    </submittedName>
</protein>
<reference evidence="6" key="1">
    <citation type="journal article" date="2019" name="Int. J. Syst. Evol. Microbiol.">
        <title>The Global Catalogue of Microorganisms (GCM) 10K type strain sequencing project: providing services to taxonomists for standard genome sequencing and annotation.</title>
        <authorList>
            <consortium name="The Broad Institute Genomics Platform"/>
            <consortium name="The Broad Institute Genome Sequencing Center for Infectious Disease"/>
            <person name="Wu L."/>
            <person name="Ma J."/>
        </authorList>
    </citation>
    <scope>NUCLEOTIDE SEQUENCE [LARGE SCALE GENOMIC DNA]</scope>
    <source>
        <strain evidence="6">CGMCC 4.7277</strain>
    </source>
</reference>
<name>A0ABW0QHI2_9BURK</name>
<dbReference type="InterPro" id="IPR015424">
    <property type="entry name" value="PyrdxlP-dep_Trfase"/>
</dbReference>
<dbReference type="InterPro" id="IPR015421">
    <property type="entry name" value="PyrdxlP-dep_Trfase_major"/>
</dbReference>
<dbReference type="Gene3D" id="3.40.640.10">
    <property type="entry name" value="Type I PLP-dependent aspartate aminotransferase-like (Major domain)"/>
    <property type="match status" value="1"/>
</dbReference>
<accession>A0ABW0QHI2</accession>
<dbReference type="SUPFAM" id="SSF53383">
    <property type="entry name" value="PLP-dependent transferases"/>
    <property type="match status" value="1"/>
</dbReference>
<dbReference type="EMBL" id="JBHSMX010000064">
    <property type="protein sequence ID" value="MFC5523317.1"/>
    <property type="molecule type" value="Genomic_DNA"/>
</dbReference>
<keyword evidence="5" id="KW-0032">Aminotransferase</keyword>
<keyword evidence="5" id="KW-0808">Transferase</keyword>
<dbReference type="PANTHER" id="PTHR43094:SF1">
    <property type="entry name" value="AMINOTRANSFERASE CLASS-III"/>
    <property type="match status" value="1"/>
</dbReference>
<comment type="cofactor">
    <cofactor evidence="1">
        <name>pyridoxal 5'-phosphate</name>
        <dbReference type="ChEBI" id="CHEBI:597326"/>
    </cofactor>
</comment>
<comment type="similarity">
    <text evidence="2 4">Belongs to the class-III pyridoxal-phosphate-dependent aminotransferase family.</text>
</comment>
<organism evidence="5 6">
    <name type="scientific">Polaromonas jejuensis</name>
    <dbReference type="NCBI Taxonomy" id="457502"/>
    <lineage>
        <taxon>Bacteria</taxon>
        <taxon>Pseudomonadati</taxon>
        <taxon>Pseudomonadota</taxon>
        <taxon>Betaproteobacteria</taxon>
        <taxon>Burkholderiales</taxon>
        <taxon>Comamonadaceae</taxon>
        <taxon>Polaromonas</taxon>
    </lineage>
</organism>
<dbReference type="PROSITE" id="PS00600">
    <property type="entry name" value="AA_TRANSFER_CLASS_3"/>
    <property type="match status" value="1"/>
</dbReference>
<evidence type="ECO:0000256" key="2">
    <source>
        <dbReference type="ARBA" id="ARBA00008954"/>
    </source>
</evidence>
<dbReference type="Gene3D" id="3.90.1150.10">
    <property type="entry name" value="Aspartate Aminotransferase, domain 1"/>
    <property type="match status" value="1"/>
</dbReference>
<keyword evidence="6" id="KW-1185">Reference proteome</keyword>
<keyword evidence="3 4" id="KW-0663">Pyridoxal phosphate</keyword>
<dbReference type="InterPro" id="IPR015422">
    <property type="entry name" value="PyrdxlP-dep_Trfase_small"/>
</dbReference>
<proteinExistence type="inferred from homology"/>
<gene>
    <name evidence="5" type="ORF">ACFPP7_20725</name>
</gene>
<dbReference type="CDD" id="cd00610">
    <property type="entry name" value="OAT_like"/>
    <property type="match status" value="1"/>
</dbReference>
<evidence type="ECO:0000256" key="3">
    <source>
        <dbReference type="ARBA" id="ARBA00022898"/>
    </source>
</evidence>
<dbReference type="Proteomes" id="UP001596084">
    <property type="component" value="Unassembled WGS sequence"/>
</dbReference>